<proteinExistence type="predicted"/>
<evidence type="ECO:0000313" key="1">
    <source>
        <dbReference type="EMBL" id="KZP18261.1"/>
    </source>
</evidence>
<organism evidence="1 2">
    <name type="scientific">Athelia psychrophila</name>
    <dbReference type="NCBI Taxonomy" id="1759441"/>
    <lineage>
        <taxon>Eukaryota</taxon>
        <taxon>Fungi</taxon>
        <taxon>Dikarya</taxon>
        <taxon>Basidiomycota</taxon>
        <taxon>Agaricomycotina</taxon>
        <taxon>Agaricomycetes</taxon>
        <taxon>Agaricomycetidae</taxon>
        <taxon>Atheliales</taxon>
        <taxon>Atheliaceae</taxon>
        <taxon>Athelia</taxon>
    </lineage>
</organism>
<gene>
    <name evidence="1" type="ORF">FIBSPDRAFT_596880</name>
</gene>
<dbReference type="AlphaFoldDB" id="A0A166GXG9"/>
<dbReference type="Proteomes" id="UP000076532">
    <property type="component" value="Unassembled WGS sequence"/>
</dbReference>
<evidence type="ECO:0000313" key="2">
    <source>
        <dbReference type="Proteomes" id="UP000076532"/>
    </source>
</evidence>
<dbReference type="EMBL" id="KV417574">
    <property type="protein sequence ID" value="KZP18261.1"/>
    <property type="molecule type" value="Genomic_DNA"/>
</dbReference>
<name>A0A166GXG9_9AGAM</name>
<accession>A0A166GXG9</accession>
<reference evidence="1 2" key="1">
    <citation type="journal article" date="2016" name="Mol. Biol. Evol.">
        <title>Comparative Genomics of Early-Diverging Mushroom-Forming Fungi Provides Insights into the Origins of Lignocellulose Decay Capabilities.</title>
        <authorList>
            <person name="Nagy L.G."/>
            <person name="Riley R."/>
            <person name="Tritt A."/>
            <person name="Adam C."/>
            <person name="Daum C."/>
            <person name="Floudas D."/>
            <person name="Sun H."/>
            <person name="Yadav J.S."/>
            <person name="Pangilinan J."/>
            <person name="Larsson K.H."/>
            <person name="Matsuura K."/>
            <person name="Barry K."/>
            <person name="Labutti K."/>
            <person name="Kuo R."/>
            <person name="Ohm R.A."/>
            <person name="Bhattacharya S.S."/>
            <person name="Shirouzu T."/>
            <person name="Yoshinaga Y."/>
            <person name="Martin F.M."/>
            <person name="Grigoriev I.V."/>
            <person name="Hibbett D.S."/>
        </authorList>
    </citation>
    <scope>NUCLEOTIDE SEQUENCE [LARGE SCALE GENOMIC DNA]</scope>
    <source>
        <strain evidence="1 2">CBS 109695</strain>
    </source>
</reference>
<protein>
    <submittedName>
        <fullName evidence="1">Uncharacterized protein</fullName>
    </submittedName>
</protein>
<keyword evidence="2" id="KW-1185">Reference proteome</keyword>
<sequence length="83" mass="9076">MSDLSCKTSTLRLIMREDVNDGKGCGQRRREGAGTATNMATSMVTTSTTDDDSVRPGQPRLRVWEVTGEARCLGLWRRISSAA</sequence>